<dbReference type="GO" id="GO:0004222">
    <property type="term" value="F:metalloendopeptidase activity"/>
    <property type="evidence" value="ECO:0007669"/>
    <property type="project" value="InterPro"/>
</dbReference>
<dbReference type="AlphaFoldDB" id="A0A7C8DDM8"/>
<evidence type="ECO:0000259" key="7">
    <source>
        <dbReference type="Pfam" id="PF01432"/>
    </source>
</evidence>
<name>A0A7C8DDM8_9ARCH</name>
<dbReference type="EMBL" id="DUAV01000032">
    <property type="protein sequence ID" value="HIG63925.1"/>
    <property type="molecule type" value="Genomic_DNA"/>
</dbReference>
<dbReference type="InterPro" id="IPR045090">
    <property type="entry name" value="Pept_M3A_M3B"/>
</dbReference>
<accession>A0A7C8DDM8</accession>
<dbReference type="PANTHER" id="PTHR11804">
    <property type="entry name" value="PROTEASE M3 THIMET OLIGOPEPTIDASE-RELATED"/>
    <property type="match status" value="1"/>
</dbReference>
<evidence type="ECO:0000313" key="8">
    <source>
        <dbReference type="EMBL" id="HIG63925.1"/>
    </source>
</evidence>
<comment type="caution">
    <text evidence="8">The sequence shown here is derived from an EMBL/GenBank/DDBJ whole genome shotgun (WGS) entry which is preliminary data.</text>
</comment>
<dbReference type="Proteomes" id="UP000589516">
    <property type="component" value="Unassembled WGS sequence"/>
</dbReference>
<protein>
    <submittedName>
        <fullName evidence="8">M3 family oligoendopeptidase</fullName>
    </submittedName>
</protein>
<dbReference type="CDD" id="cd09606">
    <property type="entry name" value="M3B_PepF"/>
    <property type="match status" value="1"/>
</dbReference>
<keyword evidence="6" id="KW-0482">Metalloprotease</keyword>
<dbReference type="GO" id="GO:0006518">
    <property type="term" value="P:peptide metabolic process"/>
    <property type="evidence" value="ECO:0007669"/>
    <property type="project" value="TreeGrafter"/>
</dbReference>
<dbReference type="PANTHER" id="PTHR11804:SF48">
    <property type="entry name" value="PUTATIVE-RELATED"/>
    <property type="match status" value="1"/>
</dbReference>
<proteinExistence type="predicted"/>
<evidence type="ECO:0000256" key="1">
    <source>
        <dbReference type="ARBA" id="ARBA00001947"/>
    </source>
</evidence>
<evidence type="ECO:0000256" key="2">
    <source>
        <dbReference type="ARBA" id="ARBA00022670"/>
    </source>
</evidence>
<dbReference type="InterPro" id="IPR001567">
    <property type="entry name" value="Pept_M3A_M3B_dom"/>
</dbReference>
<dbReference type="GO" id="GO:0006508">
    <property type="term" value="P:proteolysis"/>
    <property type="evidence" value="ECO:0007669"/>
    <property type="project" value="UniProtKB-KW"/>
</dbReference>
<evidence type="ECO:0000256" key="6">
    <source>
        <dbReference type="ARBA" id="ARBA00023049"/>
    </source>
</evidence>
<dbReference type="Gene3D" id="1.10.1370.30">
    <property type="match status" value="1"/>
</dbReference>
<reference evidence="9" key="1">
    <citation type="journal article" date="2019" name="bioRxiv">
        <title>Genome diversification in globally distributed novel marine Proteobacteria is linked to environmental adaptation.</title>
        <authorList>
            <person name="Zhou Z."/>
            <person name="Tran P.Q."/>
            <person name="Kieft K."/>
            <person name="Anantharaman K."/>
        </authorList>
    </citation>
    <scope>NUCLEOTIDE SEQUENCE [LARGE SCALE GENOMIC DNA]</scope>
</reference>
<evidence type="ECO:0000256" key="3">
    <source>
        <dbReference type="ARBA" id="ARBA00022723"/>
    </source>
</evidence>
<keyword evidence="2" id="KW-0645">Protease</keyword>
<dbReference type="GO" id="GO:0046872">
    <property type="term" value="F:metal ion binding"/>
    <property type="evidence" value="ECO:0007669"/>
    <property type="project" value="UniProtKB-KW"/>
</dbReference>
<dbReference type="SUPFAM" id="SSF55486">
    <property type="entry name" value="Metalloproteases ('zincins'), catalytic domain"/>
    <property type="match status" value="1"/>
</dbReference>
<evidence type="ECO:0000256" key="5">
    <source>
        <dbReference type="ARBA" id="ARBA00022833"/>
    </source>
</evidence>
<comment type="cofactor">
    <cofactor evidence="1">
        <name>Zn(2+)</name>
        <dbReference type="ChEBI" id="CHEBI:29105"/>
    </cofactor>
</comment>
<keyword evidence="4" id="KW-0378">Hydrolase</keyword>
<keyword evidence="3" id="KW-0479">Metal-binding</keyword>
<evidence type="ECO:0000256" key="4">
    <source>
        <dbReference type="ARBA" id="ARBA00022801"/>
    </source>
</evidence>
<evidence type="ECO:0000313" key="9">
    <source>
        <dbReference type="Proteomes" id="UP000589516"/>
    </source>
</evidence>
<dbReference type="Pfam" id="PF01432">
    <property type="entry name" value="Peptidase_M3"/>
    <property type="match status" value="1"/>
</dbReference>
<keyword evidence="5" id="KW-0862">Zinc</keyword>
<organism evidence="8 9">
    <name type="scientific">Marine Group III euryarchaeote</name>
    <dbReference type="NCBI Taxonomy" id="2173149"/>
    <lineage>
        <taxon>Archaea</taxon>
        <taxon>Methanobacteriati</taxon>
        <taxon>Thermoplasmatota</taxon>
        <taxon>Thermoplasmata</taxon>
        <taxon>Candidatus Thermoprofundales</taxon>
    </lineage>
</organism>
<gene>
    <name evidence="8" type="ORF">EYQ16_05375</name>
</gene>
<sequence>MSLPATSAELLDWGWDDYAPHYEALASAELDAASVGDWLQQWSDLVELLSEVGTRMHIATTVDTTDTEARDAYHAFLEQVGEPAQAAEQRLKQHLLASGLEPDGFGVQLRAMRSEAELYREANLPLFTASKKLANRYDEIIGAQSVEWDGEEKTLAQLQPVMLEQDRDRRKAVWQLVTERRLQDRDAITTIWQELLELRCTIAANADCTDFRDFCWKALQRFDYSPEDCLEFHEAIAAVALPAAGKRLALRREALGVGDLRPWDLAVDPHGRGPLAPFSNVGELEAGCERIFKAVAPELGARFRTMRDGGLLDLDNRKGKAPGGYCTEYHRQRLPFIFMNAVGVHGDVQTLLHEGGHAFHVFESAQLPWAMQREVGMEFAEVASMAMELLAAPYLAERDGGFYSDEEAARARGEHLERSLLFWPYMAVVDGFQHWAYTHPAAAAQPAECDAAWLDLWLRFHPHLDWSGFEDYVATGWHNKLHLYHVPFYYVEYGMAQLGAVQVWANALRDQQQAVADYRRALALGATVTLPELYAAAGGRFAFDAETLGDAVSLIERTLGDLAA</sequence>
<feature type="domain" description="Peptidase M3A/M3B catalytic" evidence="7">
    <location>
        <begin position="164"/>
        <end position="545"/>
    </location>
</feature>